<evidence type="ECO:0000256" key="1">
    <source>
        <dbReference type="ARBA" id="ARBA00006484"/>
    </source>
</evidence>
<accession>A0ABZ1ICM4</accession>
<reference evidence="4 5" key="1">
    <citation type="journal article" date="2015" name="Int. J. Syst. Evol. Microbiol.">
        <title>Amycolatopsis rhabdoformis sp. nov., an actinomycete isolated from a tropical forest soil.</title>
        <authorList>
            <person name="Souza W.R."/>
            <person name="Silva R.E."/>
            <person name="Goodfellow M."/>
            <person name="Busarakam K."/>
            <person name="Figueiro F.S."/>
            <person name="Ferreira D."/>
            <person name="Rodrigues-Filho E."/>
            <person name="Moraes L.A.B."/>
            <person name="Zucchi T.D."/>
        </authorList>
    </citation>
    <scope>NUCLEOTIDE SEQUENCE [LARGE SCALE GENOMIC DNA]</scope>
    <source>
        <strain evidence="4 5">NCIMB 14900</strain>
    </source>
</reference>
<dbReference type="PANTHER" id="PTHR45024">
    <property type="entry name" value="DEHYDROGENASES, SHORT CHAIN"/>
    <property type="match status" value="1"/>
</dbReference>
<evidence type="ECO:0000256" key="3">
    <source>
        <dbReference type="RuleBase" id="RU000363"/>
    </source>
</evidence>
<dbReference type="InterPro" id="IPR002347">
    <property type="entry name" value="SDR_fam"/>
</dbReference>
<sequence>MAGERPLAGRVAIVTGAGRGIGQAEALALAAAGAKVVVNDVGVDADGTGHSAGPADEVADEIRRRGGEAWASHESVADWAGAARLVATAVDRFARLDIVVNNAGIVRQHKIEEATEADFDATVAVNLKGTFAVCRHAIPALRRAGGGRIVNTVSNQWAAPIGNAEYAASKGGVASLTYELAFELQNDGITVNAVAPFASTRMTADAAVRDAALVAEGLMSERRQKAKEDRAAPELVAPIVVYLATDAAADVTGRVFRAGGGKIGVYSHPVETRTVFRDDATGPWPHAELVDLLPRTVLADGGKAPHLL</sequence>
<evidence type="ECO:0000313" key="5">
    <source>
        <dbReference type="Proteomes" id="UP001330812"/>
    </source>
</evidence>
<dbReference type="EMBL" id="CP142149">
    <property type="protein sequence ID" value="WSE32220.1"/>
    <property type="molecule type" value="Genomic_DNA"/>
</dbReference>
<protein>
    <submittedName>
        <fullName evidence="4">SDR family NAD(P)-dependent oxidoreductase</fullName>
    </submittedName>
</protein>
<dbReference type="PROSITE" id="PS00061">
    <property type="entry name" value="ADH_SHORT"/>
    <property type="match status" value="1"/>
</dbReference>
<dbReference type="RefSeq" id="WP_326835028.1">
    <property type="nucleotide sequence ID" value="NZ_CP142149.1"/>
</dbReference>
<dbReference type="InterPro" id="IPR036291">
    <property type="entry name" value="NAD(P)-bd_dom_sf"/>
</dbReference>
<dbReference type="Gene3D" id="3.40.50.720">
    <property type="entry name" value="NAD(P)-binding Rossmann-like Domain"/>
    <property type="match status" value="1"/>
</dbReference>
<name>A0ABZ1ICM4_9PSEU</name>
<comment type="similarity">
    <text evidence="1 3">Belongs to the short-chain dehydrogenases/reductases (SDR) family.</text>
</comment>
<keyword evidence="5" id="KW-1185">Reference proteome</keyword>
<organism evidence="4 5">
    <name type="scientific">Amycolatopsis rhabdoformis</name>
    <dbReference type="NCBI Taxonomy" id="1448059"/>
    <lineage>
        <taxon>Bacteria</taxon>
        <taxon>Bacillati</taxon>
        <taxon>Actinomycetota</taxon>
        <taxon>Actinomycetes</taxon>
        <taxon>Pseudonocardiales</taxon>
        <taxon>Pseudonocardiaceae</taxon>
        <taxon>Amycolatopsis</taxon>
    </lineage>
</organism>
<dbReference type="PANTHER" id="PTHR45024:SF2">
    <property type="entry name" value="SCP2 DOMAIN-CONTAINING PROTEIN"/>
    <property type="match status" value="1"/>
</dbReference>
<evidence type="ECO:0000313" key="4">
    <source>
        <dbReference type="EMBL" id="WSE32220.1"/>
    </source>
</evidence>
<dbReference type="PRINTS" id="PR00081">
    <property type="entry name" value="GDHRDH"/>
</dbReference>
<dbReference type="InterPro" id="IPR051687">
    <property type="entry name" value="Peroxisomal_Beta-Oxidation"/>
</dbReference>
<dbReference type="InterPro" id="IPR020904">
    <property type="entry name" value="Sc_DH/Rdtase_CS"/>
</dbReference>
<keyword evidence="2" id="KW-0560">Oxidoreductase</keyword>
<evidence type="ECO:0000256" key="2">
    <source>
        <dbReference type="ARBA" id="ARBA00023002"/>
    </source>
</evidence>
<proteinExistence type="inferred from homology"/>
<dbReference type="PRINTS" id="PR00080">
    <property type="entry name" value="SDRFAMILY"/>
</dbReference>
<gene>
    <name evidence="4" type="ORF">VSH64_08875</name>
</gene>
<dbReference type="Proteomes" id="UP001330812">
    <property type="component" value="Chromosome"/>
</dbReference>
<dbReference type="SUPFAM" id="SSF51735">
    <property type="entry name" value="NAD(P)-binding Rossmann-fold domains"/>
    <property type="match status" value="1"/>
</dbReference>
<dbReference type="Pfam" id="PF00106">
    <property type="entry name" value="adh_short"/>
    <property type="match status" value="1"/>
</dbReference>